<gene>
    <name evidence="11" type="ORF">SAMN02746065_109129</name>
</gene>
<feature type="region of interest" description="Disordered" evidence="8">
    <location>
        <begin position="373"/>
        <end position="393"/>
    </location>
</feature>
<feature type="chain" id="PRO_5013184578" evidence="9">
    <location>
        <begin position="24"/>
        <end position="1442"/>
    </location>
</feature>
<dbReference type="PROSITE" id="PS51892">
    <property type="entry name" value="SUBTILASE"/>
    <property type="match status" value="1"/>
</dbReference>
<evidence type="ECO:0000256" key="1">
    <source>
        <dbReference type="ARBA" id="ARBA00011073"/>
    </source>
</evidence>
<protein>
    <submittedName>
        <fullName evidence="11">PKD domain-containing protein</fullName>
    </submittedName>
</protein>
<dbReference type="InterPro" id="IPR000209">
    <property type="entry name" value="Peptidase_S8/S53_dom"/>
</dbReference>
<dbReference type="Gene3D" id="2.60.120.260">
    <property type="entry name" value="Galactose-binding domain-like"/>
    <property type="match status" value="3"/>
</dbReference>
<dbReference type="GO" id="GO:0004252">
    <property type="term" value="F:serine-type endopeptidase activity"/>
    <property type="evidence" value="ECO:0007669"/>
    <property type="project" value="UniProtKB-UniRule"/>
</dbReference>
<dbReference type="Proteomes" id="UP000192418">
    <property type="component" value="Unassembled WGS sequence"/>
</dbReference>
<dbReference type="GO" id="GO:0006508">
    <property type="term" value="P:proteolysis"/>
    <property type="evidence" value="ECO:0007669"/>
    <property type="project" value="UniProtKB-KW"/>
</dbReference>
<dbReference type="PANTHER" id="PTHR43806">
    <property type="entry name" value="PEPTIDASE S8"/>
    <property type="match status" value="1"/>
</dbReference>
<evidence type="ECO:0000256" key="3">
    <source>
        <dbReference type="ARBA" id="ARBA00022801"/>
    </source>
</evidence>
<feature type="active site" description="Charge relay system" evidence="5 6">
    <location>
        <position position="251"/>
    </location>
</feature>
<name>A0A1W2BTN8_9BACT</name>
<feature type="signal peptide" evidence="9">
    <location>
        <begin position="1"/>
        <end position="23"/>
    </location>
</feature>
<evidence type="ECO:0000313" key="11">
    <source>
        <dbReference type="EMBL" id="SMC76350.1"/>
    </source>
</evidence>
<dbReference type="EMBL" id="FWXY01000009">
    <property type="protein sequence ID" value="SMC76350.1"/>
    <property type="molecule type" value="Genomic_DNA"/>
</dbReference>
<proteinExistence type="inferred from homology"/>
<dbReference type="InterPro" id="IPR050131">
    <property type="entry name" value="Peptidase_S8_subtilisin-like"/>
</dbReference>
<dbReference type="Gene3D" id="3.40.50.200">
    <property type="entry name" value="Peptidase S8/S53 domain"/>
    <property type="match status" value="1"/>
</dbReference>
<keyword evidence="3 6" id="KW-0378">Hydrolase</keyword>
<feature type="domain" description="PKD" evidence="10">
    <location>
        <begin position="615"/>
        <end position="698"/>
    </location>
</feature>
<dbReference type="CDD" id="cd00146">
    <property type="entry name" value="PKD"/>
    <property type="match status" value="4"/>
</dbReference>
<dbReference type="PROSITE" id="PS00138">
    <property type="entry name" value="SUBTILASE_SER"/>
    <property type="match status" value="1"/>
</dbReference>
<feature type="domain" description="PKD" evidence="10">
    <location>
        <begin position="864"/>
        <end position="952"/>
    </location>
</feature>
<feature type="active site" description="Charge relay system" evidence="5 6">
    <location>
        <position position="447"/>
    </location>
</feature>
<dbReference type="InterPro" id="IPR015500">
    <property type="entry name" value="Peptidase_S8_subtilisin-rel"/>
</dbReference>
<dbReference type="InterPro" id="IPR022398">
    <property type="entry name" value="Peptidase_S8_His-AS"/>
</dbReference>
<dbReference type="InterPro" id="IPR023828">
    <property type="entry name" value="Peptidase_S8_Ser-AS"/>
</dbReference>
<dbReference type="PROSITE" id="PS00136">
    <property type="entry name" value="SUBTILASE_ASP"/>
    <property type="match status" value="1"/>
</dbReference>
<dbReference type="InterPro" id="IPR036852">
    <property type="entry name" value="Peptidase_S8/S53_dom_sf"/>
</dbReference>
<sequence>MKKNIFLAIIFIVCFCLSGPAHSVMPKAVDSDGKYRHRPLHANNRFLVKISSSAFKTTSLNLNSQNNFGGQKIVTGLSSIDLKLSQLNVKRFKPLFSGLKNALLSNALGANRWFTIELENDADIKALVEEFKRDQSVENATPDWIAYPAVATSDPFYVDQWGHNNTGQLLDYKWGAGGHPFGNPVGTPGFDGNIEAAWGFLKQNYNINYGNDKVVIGIIDTGVDLEHPDLRLVDGYDFGDNDTNPDDVLGHGTACAGVAGAIADNGKGVAGVAGGCSIMPLKVADSDGAMYFSKIQQALYYAADHGVDVVSMSLGADISTDAATETALEYAYNKGVTLLAATGNDNLSSISYPASSPFVIAVGAANPCDGRKRSSSLASELNPDVAPDPNGYTCDGERWWGSNYGSSAPDSKDAVDIIAPTILPATDIMGSGGYDNSDYSKWFNGTSCATPFAAGVAALVKSLHPHWTPAQVRDQLIDTARDVENIESDAGWDRYSGYGLVDAGTAVEMAAVCDQHELVLTIILDQYPSETTWELKDDTGAVVYSGGPYITANSTDTETFCLSEGNYIFTIYDSYGDGLSGSYELMEGDLIHASGGSFSTFESTSFILGSTPNIPPKSDAGGVYSAMAGEAIQFNGNGSSDSDGTIEYYIWDFGDGENAVGIAPTHTYADAGTYTVTLTVEDDDGATDSSTAQVSITALGEYTILTYDDFEDGWGNYTSGGGDCLRYTGGTYAHQGRAAVDIQDNSGVASSFFYATGVDVLTPGYTTIRVEFWFRAQSMDNSNEDFQVQYFDGNTWHTVASYAKGVNFENGQFYNKTIVISESDYTFPTNMKLRFMCDASGNADDVYIDEIKVSAASLGGHNTPPQSDPGDSYTGIAGEAVQFNGGGSTDSDGTIVNYTWEFGDGGTAVGIAPIHTYAQAGVYTVTLTVEDDDGGTDSATAGVSISEPFLNLSPQSNAGGPYNGMAGEAVQFNGDASTDSDGIIVSYSWGFGDGGTAVGTSPIHTYTQAGTYAVTLTVEDDGGAIDTDTAQVTITAVGEYTILTYDDFEDGWGNYTPGGGDCLRYTDVTYAHQGNAAADIQDNSGIASSFFYTTGVDVSTPGYTTIKVEFWFRAQSMDNSNENFLVQYFDGNAWYTVASYAQGVDFENGQFYNKTIVISESDYAFPTNMKLRFLCDASGNADDIYIDEIRVSAGSSGYNSPPRSDAGGAYSGIEGEMVQFNGDGSTDSDGMIVSYAWDFGDGSAASGIAPVHTYGAAGSYTVTLTVEDDDGATDTSTAQVTISTEGEYTVLSYDDFENGWGSYTPGGGDCLLYTGGAYAHQGSAAADIQDNSGGASSFYHTHGMDVLTPGYTEIKVEFWFRAQSMDNSNEDFQVQYFDGSIWHTVASYAQGVDFENGQFYFETISIPNSTYVFPSDMKLRFMCDASGNRDDVYIDEITVVAK</sequence>
<feature type="domain" description="PKD" evidence="10">
    <location>
        <begin position="1201"/>
        <end position="1282"/>
    </location>
</feature>
<dbReference type="InterPro" id="IPR035986">
    <property type="entry name" value="PKD_dom_sf"/>
</dbReference>
<evidence type="ECO:0000256" key="4">
    <source>
        <dbReference type="ARBA" id="ARBA00022825"/>
    </source>
</evidence>
<dbReference type="SUPFAM" id="SSF49299">
    <property type="entry name" value="PKD domain"/>
    <property type="match status" value="4"/>
</dbReference>
<evidence type="ECO:0000256" key="8">
    <source>
        <dbReference type="SAM" id="MobiDB-lite"/>
    </source>
</evidence>
<keyword evidence="4 6" id="KW-0720">Serine protease</keyword>
<dbReference type="Gene3D" id="2.60.40.10">
    <property type="entry name" value="Immunoglobulins"/>
    <property type="match status" value="4"/>
</dbReference>
<dbReference type="SUPFAM" id="SSF52743">
    <property type="entry name" value="Subtilisin-like"/>
    <property type="match status" value="1"/>
</dbReference>
<evidence type="ECO:0000313" key="12">
    <source>
        <dbReference type="Proteomes" id="UP000192418"/>
    </source>
</evidence>
<evidence type="ECO:0000256" key="7">
    <source>
        <dbReference type="RuleBase" id="RU003355"/>
    </source>
</evidence>
<dbReference type="InterPro" id="IPR000601">
    <property type="entry name" value="PKD_dom"/>
</dbReference>
<evidence type="ECO:0000256" key="2">
    <source>
        <dbReference type="ARBA" id="ARBA00022670"/>
    </source>
</evidence>
<dbReference type="PRINTS" id="PR00723">
    <property type="entry name" value="SUBTILISIN"/>
</dbReference>
<keyword evidence="2 6" id="KW-0645">Protease</keyword>
<dbReference type="Pfam" id="PF18911">
    <property type="entry name" value="PKD_4"/>
    <property type="match status" value="4"/>
</dbReference>
<dbReference type="PROSITE" id="PS00137">
    <property type="entry name" value="SUBTILASE_HIS"/>
    <property type="match status" value="1"/>
</dbReference>
<dbReference type="InterPro" id="IPR013783">
    <property type="entry name" value="Ig-like_fold"/>
</dbReference>
<dbReference type="InterPro" id="IPR023827">
    <property type="entry name" value="Peptidase_S8_Asp-AS"/>
</dbReference>
<feature type="active site" description="Charge relay system" evidence="5 6">
    <location>
        <position position="220"/>
    </location>
</feature>
<evidence type="ECO:0000256" key="5">
    <source>
        <dbReference type="PIRSR" id="PIRSR615500-1"/>
    </source>
</evidence>
<dbReference type="PROSITE" id="PS50093">
    <property type="entry name" value="PKD"/>
    <property type="match status" value="4"/>
</dbReference>
<evidence type="ECO:0000256" key="6">
    <source>
        <dbReference type="PROSITE-ProRule" id="PRU01240"/>
    </source>
</evidence>
<dbReference type="STRING" id="1121400.SAMN02746065_109129"/>
<keyword evidence="12" id="KW-1185">Reference proteome</keyword>
<keyword evidence="9" id="KW-0732">Signal</keyword>
<organism evidence="11 12">
    <name type="scientific">Desulfocicer vacuolatum DSM 3385</name>
    <dbReference type="NCBI Taxonomy" id="1121400"/>
    <lineage>
        <taxon>Bacteria</taxon>
        <taxon>Pseudomonadati</taxon>
        <taxon>Thermodesulfobacteriota</taxon>
        <taxon>Desulfobacteria</taxon>
        <taxon>Desulfobacterales</taxon>
        <taxon>Desulfobacteraceae</taxon>
        <taxon>Desulfocicer</taxon>
    </lineage>
</organism>
<dbReference type="SMART" id="SM00089">
    <property type="entry name" value="PKD"/>
    <property type="match status" value="4"/>
</dbReference>
<dbReference type="PANTHER" id="PTHR43806:SF11">
    <property type="entry name" value="CEREVISIN-RELATED"/>
    <property type="match status" value="1"/>
</dbReference>
<feature type="domain" description="PKD" evidence="10">
    <location>
        <begin position="953"/>
        <end position="1036"/>
    </location>
</feature>
<dbReference type="Pfam" id="PF00082">
    <property type="entry name" value="Peptidase_S8"/>
    <property type="match status" value="1"/>
</dbReference>
<dbReference type="InterPro" id="IPR022409">
    <property type="entry name" value="PKD/Chitinase_dom"/>
</dbReference>
<accession>A0A1W2BTN8</accession>
<comment type="similarity">
    <text evidence="1 6 7">Belongs to the peptidase S8 family.</text>
</comment>
<evidence type="ECO:0000256" key="9">
    <source>
        <dbReference type="SAM" id="SignalP"/>
    </source>
</evidence>
<reference evidence="11 12" key="1">
    <citation type="submission" date="2017-04" db="EMBL/GenBank/DDBJ databases">
        <authorList>
            <person name="Afonso C.L."/>
            <person name="Miller P.J."/>
            <person name="Scott M.A."/>
            <person name="Spackman E."/>
            <person name="Goraichik I."/>
            <person name="Dimitrov K.M."/>
            <person name="Suarez D.L."/>
            <person name="Swayne D.E."/>
        </authorList>
    </citation>
    <scope>NUCLEOTIDE SEQUENCE [LARGE SCALE GENOMIC DNA]</scope>
    <source>
        <strain evidence="11 12">DSM 3385</strain>
    </source>
</reference>
<evidence type="ECO:0000259" key="10">
    <source>
        <dbReference type="PROSITE" id="PS50093"/>
    </source>
</evidence>